<gene>
    <name evidence="1" type="ORF">M5D96_010797</name>
</gene>
<organism evidence="1 2">
    <name type="scientific">Drosophila gunungcola</name>
    <name type="common">fruit fly</name>
    <dbReference type="NCBI Taxonomy" id="103775"/>
    <lineage>
        <taxon>Eukaryota</taxon>
        <taxon>Metazoa</taxon>
        <taxon>Ecdysozoa</taxon>
        <taxon>Arthropoda</taxon>
        <taxon>Hexapoda</taxon>
        <taxon>Insecta</taxon>
        <taxon>Pterygota</taxon>
        <taxon>Neoptera</taxon>
        <taxon>Endopterygota</taxon>
        <taxon>Diptera</taxon>
        <taxon>Brachycera</taxon>
        <taxon>Muscomorpha</taxon>
        <taxon>Ephydroidea</taxon>
        <taxon>Drosophilidae</taxon>
        <taxon>Drosophila</taxon>
        <taxon>Sophophora</taxon>
    </lineage>
</organism>
<accession>A0A9P9YGD0</accession>
<protein>
    <submittedName>
        <fullName evidence="1">Uncharacterized protein</fullName>
    </submittedName>
</protein>
<comment type="caution">
    <text evidence="1">The sequence shown here is derived from an EMBL/GenBank/DDBJ whole genome shotgun (WGS) entry which is preliminary data.</text>
</comment>
<dbReference type="AlphaFoldDB" id="A0A9P9YGD0"/>
<name>A0A9P9YGD0_9MUSC</name>
<evidence type="ECO:0000313" key="2">
    <source>
        <dbReference type="Proteomes" id="UP001059596"/>
    </source>
</evidence>
<dbReference type="EMBL" id="JAMKOV010000019">
    <property type="protein sequence ID" value="KAI8036490.1"/>
    <property type="molecule type" value="Genomic_DNA"/>
</dbReference>
<sequence>MFKRPIFESFSRNRNCFQWSSKEIDFLHFNEIGSLGFV</sequence>
<dbReference type="Proteomes" id="UP001059596">
    <property type="component" value="Unassembled WGS sequence"/>
</dbReference>
<keyword evidence="2" id="KW-1185">Reference proteome</keyword>
<evidence type="ECO:0000313" key="1">
    <source>
        <dbReference type="EMBL" id="KAI8036490.1"/>
    </source>
</evidence>
<reference evidence="1" key="1">
    <citation type="journal article" date="2023" name="Genome Biol. Evol.">
        <title>Long-read-based Genome Assembly of Drosophila gunungcola Reveals Fewer Chemosensory Genes in Flower-breeding Species.</title>
        <authorList>
            <person name="Negi A."/>
            <person name="Liao B.Y."/>
            <person name="Yeh S.D."/>
        </authorList>
    </citation>
    <scope>NUCLEOTIDE SEQUENCE</scope>
    <source>
        <strain evidence="1">Sukarami</strain>
    </source>
</reference>
<proteinExistence type="predicted"/>